<keyword evidence="1" id="KW-0472">Membrane</keyword>
<dbReference type="Pfam" id="PF05050">
    <property type="entry name" value="Methyltransf_21"/>
    <property type="match status" value="1"/>
</dbReference>
<protein>
    <recommendedName>
        <fullName evidence="2">Methyltransferase FkbM domain-containing protein</fullName>
    </recommendedName>
</protein>
<dbReference type="EMBL" id="CP090895">
    <property type="protein sequence ID" value="ULT87936.1"/>
    <property type="molecule type" value="Genomic_DNA"/>
</dbReference>
<gene>
    <name evidence="3" type="ORF">L3Y34_007252</name>
</gene>
<dbReference type="InterPro" id="IPR006342">
    <property type="entry name" value="FkbM_mtfrase"/>
</dbReference>
<dbReference type="PANTHER" id="PTHR31362">
    <property type="entry name" value="GLYCOSYLTRANSFERASE STELLO1-RELATED"/>
    <property type="match status" value="1"/>
</dbReference>
<feature type="transmembrane region" description="Helical" evidence="1">
    <location>
        <begin position="12"/>
        <end position="35"/>
    </location>
</feature>
<evidence type="ECO:0000313" key="4">
    <source>
        <dbReference type="Proteomes" id="UP000827892"/>
    </source>
</evidence>
<accession>A0AAE8ZZF9</accession>
<dbReference type="PANTHER" id="PTHR31362:SF0">
    <property type="entry name" value="EXOSTOSIN DOMAIN-CONTAINING PROTEIN-RELATED"/>
    <property type="match status" value="1"/>
</dbReference>
<keyword evidence="1" id="KW-0812">Transmembrane</keyword>
<evidence type="ECO:0000259" key="2">
    <source>
        <dbReference type="Pfam" id="PF05050"/>
    </source>
</evidence>
<proteinExistence type="predicted"/>
<evidence type="ECO:0000256" key="1">
    <source>
        <dbReference type="SAM" id="Phobius"/>
    </source>
</evidence>
<dbReference type="InterPro" id="IPR005049">
    <property type="entry name" value="STL-like"/>
</dbReference>
<dbReference type="Pfam" id="PF03385">
    <property type="entry name" value="STELLO"/>
    <property type="match status" value="1"/>
</dbReference>
<organism evidence="3 4">
    <name type="scientific">Caenorhabditis briggsae</name>
    <dbReference type="NCBI Taxonomy" id="6238"/>
    <lineage>
        <taxon>Eukaryota</taxon>
        <taxon>Metazoa</taxon>
        <taxon>Ecdysozoa</taxon>
        <taxon>Nematoda</taxon>
        <taxon>Chromadorea</taxon>
        <taxon>Rhabditida</taxon>
        <taxon>Rhabditina</taxon>
        <taxon>Rhabditomorpha</taxon>
        <taxon>Rhabditoidea</taxon>
        <taxon>Rhabditidae</taxon>
        <taxon>Peloderinae</taxon>
        <taxon>Caenorhabditis</taxon>
    </lineage>
</organism>
<keyword evidence="1" id="KW-1133">Transmembrane helix</keyword>
<feature type="domain" description="Methyltransferase FkbM" evidence="2">
    <location>
        <begin position="65"/>
        <end position="273"/>
    </location>
</feature>
<dbReference type="Proteomes" id="UP000827892">
    <property type="component" value="Chromosome V"/>
</dbReference>
<reference evidence="3 4" key="1">
    <citation type="submission" date="2022-02" db="EMBL/GenBank/DDBJ databases">
        <title>Chromosome-level reference genomes for two strains of Caenorhabditis briggsae: an improved platform for comparative genomics.</title>
        <authorList>
            <person name="Stevens L."/>
            <person name="Andersen E.C."/>
        </authorList>
    </citation>
    <scope>NUCLEOTIDE SEQUENCE [LARGE SCALE GENOMIC DNA]</scope>
    <source>
        <strain evidence="3">QX1410_ONT</strain>
        <tissue evidence="3">Whole-organism</tissue>
    </source>
</reference>
<name>A0AAE8ZZF9_CAEBR</name>
<evidence type="ECO:0000313" key="3">
    <source>
        <dbReference type="EMBL" id="ULT87936.1"/>
    </source>
</evidence>
<sequence length="1022" mass="118643">MKLVSGHLSKRRVFGKLIILTGLTFIGGLIFTSIAKEGNEGKPVSPVFKEFHDCVRSNLAHLKGNYDKFWHLFTILTKGCDDLEVYKALDIRTAKNQDEIKYVAIPHQDEHLTMVTLGIGHDVNAELELREQYPNIEFFGADPVSDINKDLYVNILGGNYFEYAVSGTSGMQKSRVYEREGYEEKTTKHIGVHNFFKNVLHKDRIDILWIDIEQNEYPILEQLHSDGLIDRAGVKICQINVELHKDLFEPKSDSEMIKFHDFVWKLLEDKKYIMMKPYYVKEVKNGNKWIVVTSINYPTDDVMRLAAIPDWNLVVVGDTKTPKDWELPNVHFLSVDYQKNMSFSLISSLPYKSYTRKNIGYLYAISHGAEWIYDTDDDNKPYGQGLKQFQYEETVSGVRYQAKSFEEANNSTGIIKRLFNPYQFYGVDQMWPRGFPLENIEKHSNVLGQQTLCYQMPRPAVQQGLVHHDPDVDAIYRLLHANPKTGLDIKFNEFAPPIILSVGTYSPWNSQNTLFHKSAFHTLFLPTTVSFRTTDIWRSFISQKILHLSGLTVSFVPTNAVQFRNAHDYLKDFKDEKSVYEDSGRFLEFLHSWNCKNGPVLENCMNQLAEDLVENNFWRNEDAKLMMMFLSDLKLLGFEFPEILKGEYVEPYLASANETERNVNCRRMNLEFELVDPRNYEQQNLQKAGQKLQYIGDLVDWCKETGYSDLLKTFPSAQQLSRQHEKSDTLQKHSKSVLVVVNNYPWNYGHGIIQRLYQPYFAAVVFCGSWYPDQVKDHDNYTSTIQPFNFIHMNPTEMRKGYSAYHCLTLAKEMGLANVQGYFLMADDAIFNIWQEIDFSTVHHSTGVVLDESDLFWDLDVGIFASRNVVKTFETSKSPGIQNAWKQFQNGLEINGNKKLAKQEMTSGKGRTYSDFFYIPNSESEYYATLMRVFFENGLYLEIAVDKFMKSVKTQESPKTVYIWNDDREKWDEKYSKTMIGFHPVKLSQFQQPGKNRTRYCRSILQIWADVMFSGSQNLRIL</sequence>
<dbReference type="AlphaFoldDB" id="A0AAE8ZZF9"/>